<accession>A0A6H1ZRI4</accession>
<evidence type="ECO:0000313" key="2">
    <source>
        <dbReference type="EMBL" id="QJH96576.1"/>
    </source>
</evidence>
<dbReference type="EMBL" id="MT144656">
    <property type="protein sequence ID" value="QJH96576.1"/>
    <property type="molecule type" value="Genomic_DNA"/>
</dbReference>
<organism evidence="1">
    <name type="scientific">viral metagenome</name>
    <dbReference type="NCBI Taxonomy" id="1070528"/>
    <lineage>
        <taxon>unclassified sequences</taxon>
        <taxon>metagenomes</taxon>
        <taxon>organismal metagenomes</taxon>
    </lineage>
</organism>
<sequence length="100" mass="12153">MKYKNAEKYIKRLKNEIERINGRHNDLRKWWYATRGLFWFDYKDVVEQKAVLSTEDARKFHVEDEVIVHGKIIKFERGDNGKYVVTFTLKTVRVNRFEAK</sequence>
<dbReference type="AlphaFoldDB" id="A0A6H1ZRI4"/>
<dbReference type="EMBL" id="MT144174">
    <property type="protein sequence ID" value="QJA50099.1"/>
    <property type="molecule type" value="Genomic_DNA"/>
</dbReference>
<gene>
    <name evidence="1" type="ORF">TM448A01607_0001</name>
    <name evidence="2" type="ORF">TM448B00775_0001</name>
</gene>
<reference evidence="1" key="1">
    <citation type="submission" date="2020-03" db="EMBL/GenBank/DDBJ databases">
        <title>The deep terrestrial virosphere.</title>
        <authorList>
            <person name="Holmfeldt K."/>
            <person name="Nilsson E."/>
            <person name="Simone D."/>
            <person name="Lopez-Fernandez M."/>
            <person name="Wu X."/>
            <person name="de Brujin I."/>
            <person name="Lundin D."/>
            <person name="Andersson A."/>
            <person name="Bertilsson S."/>
            <person name="Dopson M."/>
        </authorList>
    </citation>
    <scope>NUCLEOTIDE SEQUENCE</scope>
    <source>
        <strain evidence="1">TM448A01607</strain>
        <strain evidence="2">TM448B00775</strain>
    </source>
</reference>
<evidence type="ECO:0000313" key="1">
    <source>
        <dbReference type="EMBL" id="QJA50099.1"/>
    </source>
</evidence>
<protein>
    <submittedName>
        <fullName evidence="1">Uncharacterized protein</fullName>
    </submittedName>
</protein>
<name>A0A6H1ZRI4_9ZZZZ</name>
<proteinExistence type="predicted"/>